<dbReference type="EMBL" id="LRPN01000083">
    <property type="protein sequence ID" value="KWZ81010.1"/>
    <property type="molecule type" value="Genomic_DNA"/>
</dbReference>
<name>A0A133KNJ8_HEYCO</name>
<organism evidence="1 2">
    <name type="scientific">Heyndrickxia coagulans</name>
    <name type="common">Weizmannia coagulans</name>
    <dbReference type="NCBI Taxonomy" id="1398"/>
    <lineage>
        <taxon>Bacteria</taxon>
        <taxon>Bacillati</taxon>
        <taxon>Bacillota</taxon>
        <taxon>Bacilli</taxon>
        <taxon>Bacillales</taxon>
        <taxon>Bacillaceae</taxon>
        <taxon>Heyndrickxia</taxon>
    </lineage>
</organism>
<dbReference type="Proteomes" id="UP000070376">
    <property type="component" value="Unassembled WGS sequence"/>
</dbReference>
<gene>
    <name evidence="1" type="ORF">HMPREF3213_02163</name>
</gene>
<accession>A0A133KNJ8</accession>
<reference evidence="2" key="1">
    <citation type="submission" date="2016-01" db="EMBL/GenBank/DDBJ databases">
        <authorList>
            <person name="Mitreva M."/>
            <person name="Pepin K.H."/>
            <person name="Mihindukulasuriya K.A."/>
            <person name="Fulton R."/>
            <person name="Fronick C."/>
            <person name="O'Laughlin M."/>
            <person name="Miner T."/>
            <person name="Herter B."/>
            <person name="Rosa B.A."/>
            <person name="Cordes M."/>
            <person name="Tomlinson C."/>
            <person name="Wollam A."/>
            <person name="Palsikar V.B."/>
            <person name="Mardis E.R."/>
            <person name="Wilson R.K."/>
        </authorList>
    </citation>
    <scope>NUCLEOTIDE SEQUENCE [LARGE SCALE GENOMIC DNA]</scope>
    <source>
        <strain evidence="2">GED7749B</strain>
    </source>
</reference>
<evidence type="ECO:0000313" key="1">
    <source>
        <dbReference type="EMBL" id="KWZ81010.1"/>
    </source>
</evidence>
<dbReference type="AlphaFoldDB" id="A0A133KNJ8"/>
<protein>
    <submittedName>
        <fullName evidence="1">Uncharacterized protein</fullName>
    </submittedName>
</protein>
<sequence>MVSFQPTDEEQAFFRLAKDFAAPCPPVRGSTGPFRHGGT</sequence>
<dbReference type="PATRIC" id="fig|1398.22.peg.2169"/>
<evidence type="ECO:0000313" key="2">
    <source>
        <dbReference type="Proteomes" id="UP000070376"/>
    </source>
</evidence>
<proteinExistence type="predicted"/>
<comment type="caution">
    <text evidence="1">The sequence shown here is derived from an EMBL/GenBank/DDBJ whole genome shotgun (WGS) entry which is preliminary data.</text>
</comment>